<reference evidence="1 2" key="1">
    <citation type="journal article" date="2018" name="Sci. Rep.">
        <title>Genomic signatures of local adaptation to the degree of environmental predictability in rotifers.</title>
        <authorList>
            <person name="Franch-Gras L."/>
            <person name="Hahn C."/>
            <person name="Garcia-Roger E.M."/>
            <person name="Carmona M.J."/>
            <person name="Serra M."/>
            <person name="Gomez A."/>
        </authorList>
    </citation>
    <scope>NUCLEOTIDE SEQUENCE [LARGE SCALE GENOMIC DNA]</scope>
    <source>
        <strain evidence="1">HYR1</strain>
    </source>
</reference>
<accession>A0A3M7QF96</accession>
<dbReference type="Proteomes" id="UP000276133">
    <property type="component" value="Unassembled WGS sequence"/>
</dbReference>
<gene>
    <name evidence="1" type="ORF">BpHYR1_052673</name>
</gene>
<evidence type="ECO:0000313" key="1">
    <source>
        <dbReference type="EMBL" id="RNA09882.1"/>
    </source>
</evidence>
<protein>
    <submittedName>
        <fullName evidence="1">Uncharacterized protein</fullName>
    </submittedName>
</protein>
<comment type="caution">
    <text evidence="1">The sequence shown here is derived from an EMBL/GenBank/DDBJ whole genome shotgun (WGS) entry which is preliminary data.</text>
</comment>
<dbReference type="EMBL" id="REGN01006353">
    <property type="protein sequence ID" value="RNA09882.1"/>
    <property type="molecule type" value="Genomic_DNA"/>
</dbReference>
<sequence>MLINSRTKFLMNNLFCKNLKKEINQSRIKTTLKDHFPIYVFKIIKEKLVIIGDLNQLSVSPLVTLASTKSICLSSLVNFSSNVANFERHDNSKYTLDYSSLAEFVSAHLSMNQRWELDSCLTLNQADYCSYSYWPRCKCSEICWISADADNGFDLSIAVLIN</sequence>
<keyword evidence="2" id="KW-1185">Reference proteome</keyword>
<proteinExistence type="predicted"/>
<organism evidence="1 2">
    <name type="scientific">Brachionus plicatilis</name>
    <name type="common">Marine rotifer</name>
    <name type="synonym">Brachionus muelleri</name>
    <dbReference type="NCBI Taxonomy" id="10195"/>
    <lineage>
        <taxon>Eukaryota</taxon>
        <taxon>Metazoa</taxon>
        <taxon>Spiralia</taxon>
        <taxon>Gnathifera</taxon>
        <taxon>Rotifera</taxon>
        <taxon>Eurotatoria</taxon>
        <taxon>Monogononta</taxon>
        <taxon>Pseudotrocha</taxon>
        <taxon>Ploima</taxon>
        <taxon>Brachionidae</taxon>
        <taxon>Brachionus</taxon>
    </lineage>
</organism>
<name>A0A3M7QF96_BRAPC</name>
<dbReference type="AlphaFoldDB" id="A0A3M7QF96"/>
<evidence type="ECO:0000313" key="2">
    <source>
        <dbReference type="Proteomes" id="UP000276133"/>
    </source>
</evidence>